<accession>V8C5Y1</accession>
<dbReference type="EMBL" id="AZJI01000009">
    <property type="protein sequence ID" value="ETD22452.1"/>
    <property type="molecule type" value="Genomic_DNA"/>
</dbReference>
<dbReference type="InterPro" id="IPR011009">
    <property type="entry name" value="Kinase-like_dom_sf"/>
</dbReference>
<name>V8C5Y1_9HELI</name>
<sequence>MVEWLQTQDIAFTPLDLAHSKEIGTLLVYTETNPQNLTRPFNKIEFRDNLAIKTALDSQGRAIAQKECAWYEFVQSLGFTQIPQIYSLSPLTMKKIKGKNIYEYECLLKSQKKEILAKIIDSLKSLHNLVPKIHANDADSHETYIAKTFDRLALVESLIPFARDEFIKINGRYYKNALFDKDKITRLATSHFPREFALIHGDPTFSNILFDSFNMQVVLIDPRGYFGETRFFGDSDYDFAKLYYSLCGGYDQFNRKKFTLLIGEREVELAIKSSGWSDMSEEFFDLLPSVSKEKIKLLHALIWLSLTAYAWEDYDSICAAFYYGTMLLEGFL</sequence>
<reference evidence="2 3" key="1">
    <citation type="journal article" date="2014" name="Genome Announc.">
        <title>Draft genome sequences of six enterohepatic helicobacter species isolated from humans and one from rhesus macaques.</title>
        <authorList>
            <person name="Shen Z."/>
            <person name="Sheh A."/>
            <person name="Young S.K."/>
            <person name="Abouelliel A."/>
            <person name="Ward D.V."/>
            <person name="Earl A.M."/>
            <person name="Fox J.G."/>
        </authorList>
    </citation>
    <scope>NUCLEOTIDE SEQUENCE [LARGE SCALE GENOMIC DNA]</scope>
    <source>
        <strain evidence="2 3">MIT 99-5501</strain>
    </source>
</reference>
<dbReference type="SUPFAM" id="SSF56112">
    <property type="entry name" value="Protein kinase-like (PK-like)"/>
    <property type="match status" value="1"/>
</dbReference>
<dbReference type="RefSeq" id="WP_023928559.1">
    <property type="nucleotide sequence ID" value="NZ_KI669455.1"/>
</dbReference>
<dbReference type="AlphaFoldDB" id="V8C5Y1"/>
<gene>
    <name evidence="2" type="ORF">HMPREF2086_01759</name>
</gene>
<keyword evidence="3" id="KW-1185">Reference proteome</keyword>
<dbReference type="Gene3D" id="3.90.1200.10">
    <property type="match status" value="1"/>
</dbReference>
<dbReference type="HOGENOM" id="CLU_836186_0_0_7"/>
<dbReference type="Pfam" id="PF01636">
    <property type="entry name" value="APH"/>
    <property type="match status" value="1"/>
</dbReference>
<evidence type="ECO:0000313" key="2">
    <source>
        <dbReference type="EMBL" id="ETD22452.1"/>
    </source>
</evidence>
<evidence type="ECO:0000313" key="3">
    <source>
        <dbReference type="Proteomes" id="UP000018731"/>
    </source>
</evidence>
<organism evidence="2 3">
    <name type="scientific">Helicobacter macacae MIT 99-5501</name>
    <dbReference type="NCBI Taxonomy" id="1357400"/>
    <lineage>
        <taxon>Bacteria</taxon>
        <taxon>Pseudomonadati</taxon>
        <taxon>Campylobacterota</taxon>
        <taxon>Epsilonproteobacteria</taxon>
        <taxon>Campylobacterales</taxon>
        <taxon>Helicobacteraceae</taxon>
        <taxon>Helicobacter</taxon>
    </lineage>
</organism>
<dbReference type="PATRIC" id="fig|1357400.3.peg.2375"/>
<feature type="domain" description="Aminoglycoside phosphotransferase" evidence="1">
    <location>
        <begin position="65"/>
        <end position="248"/>
    </location>
</feature>
<protein>
    <recommendedName>
        <fullName evidence="1">Aminoglycoside phosphotransferase domain-containing protein</fullName>
    </recommendedName>
</protein>
<comment type="caution">
    <text evidence="2">The sequence shown here is derived from an EMBL/GenBank/DDBJ whole genome shotgun (WGS) entry which is preliminary data.</text>
</comment>
<dbReference type="eggNOG" id="COG1208">
    <property type="taxonomic scope" value="Bacteria"/>
</dbReference>
<dbReference type="Proteomes" id="UP000018731">
    <property type="component" value="Unassembled WGS sequence"/>
</dbReference>
<evidence type="ECO:0000259" key="1">
    <source>
        <dbReference type="Pfam" id="PF01636"/>
    </source>
</evidence>
<dbReference type="STRING" id="1357400.HMPREF2086_01759"/>
<dbReference type="InterPro" id="IPR002575">
    <property type="entry name" value="Aminoglycoside_PTrfase"/>
</dbReference>
<dbReference type="OrthoDB" id="9814110at2"/>
<proteinExistence type="predicted"/>